<evidence type="ECO:0000313" key="1">
    <source>
        <dbReference type="EMBL" id="AIG28224.1"/>
    </source>
</evidence>
<name>A0A075R8N7_BRELA</name>
<proteinExistence type="predicted"/>
<dbReference type="STRING" id="1042163.BRLA_c039410"/>
<gene>
    <name evidence="1" type="ORF">BRLA_c039410</name>
</gene>
<dbReference type="EMBL" id="CP007806">
    <property type="protein sequence ID" value="AIG28224.1"/>
    <property type="molecule type" value="Genomic_DNA"/>
</dbReference>
<dbReference type="AlphaFoldDB" id="A0A075R8N7"/>
<sequence length="134" mass="15839">MEVNHDQKSYQLVTDELALFNEEYYLSVWRISIPTTQDVTTSERFNTLFAFENPDIELSVDVSEEAKGIWYYQLLVPAMLTTPDAAMRRMEKGTKALSEYLTQHNMLTEYEVLQRQEIFHYLKRYNPGVIMEVQ</sequence>
<reference evidence="1 2" key="1">
    <citation type="journal article" date="2011" name="J. Bacteriol.">
        <title>Genome sequence of Brevibacillus laterosporus LMG 15441, a pathogen of invertebrates.</title>
        <authorList>
            <person name="Djukic M."/>
            <person name="Poehlein A."/>
            <person name="Thurmer A."/>
            <person name="Daniel R."/>
        </authorList>
    </citation>
    <scope>NUCLEOTIDE SEQUENCE [LARGE SCALE GENOMIC DNA]</scope>
    <source>
        <strain evidence="1 2">LMG 15441</strain>
    </source>
</reference>
<accession>A0A075R8N7</accession>
<dbReference type="HOGENOM" id="CLU_1902695_0_0_9"/>
<keyword evidence="2" id="KW-1185">Reference proteome</keyword>
<dbReference type="Proteomes" id="UP000005850">
    <property type="component" value="Chromosome"/>
</dbReference>
<evidence type="ECO:0000313" key="2">
    <source>
        <dbReference type="Proteomes" id="UP000005850"/>
    </source>
</evidence>
<dbReference type="RefSeq" id="WP_003334797.1">
    <property type="nucleotide sequence ID" value="NZ_CP007806.1"/>
</dbReference>
<dbReference type="KEGG" id="blr:BRLA_c039410"/>
<organism evidence="1 2">
    <name type="scientific">Brevibacillus laterosporus LMG 15441</name>
    <dbReference type="NCBI Taxonomy" id="1042163"/>
    <lineage>
        <taxon>Bacteria</taxon>
        <taxon>Bacillati</taxon>
        <taxon>Bacillota</taxon>
        <taxon>Bacilli</taxon>
        <taxon>Bacillales</taxon>
        <taxon>Paenibacillaceae</taxon>
        <taxon>Brevibacillus</taxon>
    </lineage>
</organism>
<protein>
    <submittedName>
        <fullName evidence="1">Uncharacterized protein</fullName>
    </submittedName>
</protein>